<gene>
    <name evidence="7" type="ORF">FDP41_005332</name>
</gene>
<evidence type="ECO:0000313" key="7">
    <source>
        <dbReference type="EMBL" id="KAF0975338.1"/>
    </source>
</evidence>
<dbReference type="Proteomes" id="UP000444721">
    <property type="component" value="Unassembled WGS sequence"/>
</dbReference>
<dbReference type="InterPro" id="IPR019804">
    <property type="entry name" value="Ras_G-nucl-exch_fac_CS"/>
</dbReference>
<dbReference type="AlphaFoldDB" id="A0A6A5BMG4"/>
<dbReference type="SMART" id="SM00229">
    <property type="entry name" value="RasGEFN"/>
    <property type="match status" value="1"/>
</dbReference>
<feature type="compositionally biased region" description="Low complexity" evidence="4">
    <location>
        <begin position="50"/>
        <end position="65"/>
    </location>
</feature>
<dbReference type="Gene3D" id="1.10.840.10">
    <property type="entry name" value="Ras guanine-nucleotide exchange factors catalytic domain"/>
    <property type="match status" value="1"/>
</dbReference>
<dbReference type="PANTHER" id="PTHR23113:SF368">
    <property type="entry name" value="CELL DIVISION CONTROL PROTEIN 25"/>
    <property type="match status" value="1"/>
</dbReference>
<dbReference type="GO" id="GO:0005886">
    <property type="term" value="C:plasma membrane"/>
    <property type="evidence" value="ECO:0007669"/>
    <property type="project" value="TreeGrafter"/>
</dbReference>
<evidence type="ECO:0000256" key="3">
    <source>
        <dbReference type="SAM" id="Coils"/>
    </source>
</evidence>
<protein>
    <recommendedName>
        <fullName evidence="9">Ras-GEF domain-containing protein</fullName>
    </recommendedName>
</protein>
<keyword evidence="1 2" id="KW-0344">Guanine-nucleotide releasing factor</keyword>
<dbReference type="PROSITE" id="PS50212">
    <property type="entry name" value="RASGEF_NTER"/>
    <property type="match status" value="1"/>
</dbReference>
<dbReference type="OrthoDB" id="546434at2759"/>
<dbReference type="GO" id="GO:0005085">
    <property type="term" value="F:guanyl-nucleotide exchange factor activity"/>
    <property type="evidence" value="ECO:0007669"/>
    <property type="project" value="UniProtKB-KW"/>
</dbReference>
<feature type="domain" description="N-terminal Ras-GEF" evidence="6">
    <location>
        <begin position="664"/>
        <end position="797"/>
    </location>
</feature>
<evidence type="ECO:0000313" key="8">
    <source>
        <dbReference type="Proteomes" id="UP000444721"/>
    </source>
</evidence>
<accession>A0A6A5BMG4</accession>
<dbReference type="EMBL" id="VFQX01000044">
    <property type="protein sequence ID" value="KAF0975338.1"/>
    <property type="molecule type" value="Genomic_DNA"/>
</dbReference>
<dbReference type="InterPro" id="IPR023578">
    <property type="entry name" value="Ras_GEF_dom_sf"/>
</dbReference>
<name>A0A6A5BMG4_NAEFO</name>
<dbReference type="InterPro" id="IPR008937">
    <property type="entry name" value="Ras-like_GEF"/>
</dbReference>
<comment type="caution">
    <text evidence="7">The sequence shown here is derived from an EMBL/GenBank/DDBJ whole genome shotgun (WGS) entry which is preliminary data.</text>
</comment>
<dbReference type="Gene3D" id="3.40.220.10">
    <property type="entry name" value="Leucine Aminopeptidase, subunit E, domain 1"/>
    <property type="match status" value="1"/>
</dbReference>
<dbReference type="VEuPathDB" id="AmoebaDB:FDP41_005332"/>
<feature type="region of interest" description="Disordered" evidence="4">
    <location>
        <begin position="1"/>
        <end position="65"/>
    </location>
</feature>
<dbReference type="InterPro" id="IPR036964">
    <property type="entry name" value="RASGEF_cat_dom_sf"/>
</dbReference>
<dbReference type="VEuPathDB" id="AmoebaDB:NF0015390"/>
<evidence type="ECO:0000256" key="2">
    <source>
        <dbReference type="PROSITE-ProRule" id="PRU00168"/>
    </source>
</evidence>
<feature type="compositionally biased region" description="Acidic residues" evidence="4">
    <location>
        <begin position="204"/>
        <end position="213"/>
    </location>
</feature>
<keyword evidence="8" id="KW-1185">Reference proteome</keyword>
<dbReference type="InterPro" id="IPR043472">
    <property type="entry name" value="Macro_dom-like"/>
</dbReference>
<dbReference type="PANTHER" id="PTHR23113">
    <property type="entry name" value="GUANINE NUCLEOTIDE EXCHANGE FACTOR"/>
    <property type="match status" value="1"/>
</dbReference>
<proteinExistence type="predicted"/>
<feature type="region of interest" description="Disordered" evidence="4">
    <location>
        <begin position="164"/>
        <end position="244"/>
    </location>
</feature>
<feature type="coiled-coil region" evidence="3">
    <location>
        <begin position="107"/>
        <end position="134"/>
    </location>
</feature>
<dbReference type="GeneID" id="68112550"/>
<dbReference type="PROSITE" id="PS00720">
    <property type="entry name" value="RASGEF"/>
    <property type="match status" value="1"/>
</dbReference>
<dbReference type="OMA" id="AMEIKCA"/>
<dbReference type="PROSITE" id="PS50009">
    <property type="entry name" value="RASGEF_CAT"/>
    <property type="match status" value="1"/>
</dbReference>
<evidence type="ECO:0000256" key="1">
    <source>
        <dbReference type="ARBA" id="ARBA00022658"/>
    </source>
</evidence>
<dbReference type="SUPFAM" id="SSF48366">
    <property type="entry name" value="Ras GEF"/>
    <property type="match status" value="1"/>
</dbReference>
<evidence type="ECO:0000256" key="4">
    <source>
        <dbReference type="SAM" id="MobiDB-lite"/>
    </source>
</evidence>
<dbReference type="Gene3D" id="1.20.870.10">
    <property type="entry name" value="Son of sevenless (SoS) protein Chain: S domain 1"/>
    <property type="match status" value="1"/>
</dbReference>
<feature type="compositionally biased region" description="Low complexity" evidence="4">
    <location>
        <begin position="214"/>
        <end position="238"/>
    </location>
</feature>
<feature type="compositionally biased region" description="Low complexity" evidence="4">
    <location>
        <begin position="1"/>
        <end position="41"/>
    </location>
</feature>
<feature type="compositionally biased region" description="Low complexity" evidence="4">
    <location>
        <begin position="170"/>
        <end position="184"/>
    </location>
</feature>
<keyword evidence="3" id="KW-0175">Coiled coil</keyword>
<dbReference type="InterPro" id="IPR001895">
    <property type="entry name" value="RASGEF_cat_dom"/>
</dbReference>
<dbReference type="VEuPathDB" id="AmoebaDB:NfTy_065440"/>
<sequence length="1073" mass="121391">MSSSSSSSLTSTLKSGWKNLTGGGNNKTTSSSSSPNLGSSPIATTTSLHNNINNTSPSTPTTSTSVIISNEMNSSSSPPPLDQMSVKQLVEKINILQVQLFMVTKEKQRLAYQNSLLEKENQELQQLLKRQASNSVKTNSEQEKKVDTLISKFEKVSESIQAMHIKQRDNSTNGSKSSFGSQSSIHIDKKKHEEESLAAYPSSEETDSEDDDTSSSTTLSSSNSSFKVQSDDLSSSSSSHDHLGDMDNLIVQAKNRKTRLPSVFRKPIQPSNSFAEKKLSTTNTSSSNLLLLTESVAPVVSNSSSSSSLGTSQTMQIAVENKAIKEKVKTTNGTLIIEYPVNPIFSKSQQTTSGGKRVTKGAKVSVIQIDDMFAEPVQGFVVGNDSRLSCEGDRNAAAKMAVERFSKDILHQCREYIQNEKQGKELNEGEVFCSTFVKPQSLSGSFSNLSNSSFHLIHINTGSATSQVSSSKSSDELDGVNLDSNELTKTKFYNSLSNAVHNALECIDTLECHSIAFAPFLYRTPKTSEVIPQYGLAKSQWLAAARCFFRSTFEHCIENRLSSTLLDIRFIVTTEEEAKILKHHLDIDFQFFIFNFVKFQAQFSRPTSALASTVIAPQPAEEAIKEKDPKNYYDHDFTETLYDVVEDSPENIEWMDSTDEESDQAMEIKCATLDKLIERVTYHKNYDNAYLYAFLLTYRSFTTPHELMDKLIARYNLPPPNAKTITKSEFTKWQEEVLQQVRLRVTQVIKFWIENHYHDFENDSELLEKVKKLSLIMENTQGKHFATQLLNSIKRQQSLNNSNVEVFVKIETVVKYPKKYRPGKDDLSKFDILDWPSAEIARQITLIEYNMFKAIKPKECLNQSWNKESREQKAFNIYQMITWFNRVSKWVASRILSEPNIKDRKAVMTKMIQIAEECRKLNNFNAVFEFVSGLQNSAVHRLKKTWELLKSEAKRDHDELLALISGDNNFRAIRHAILYVKPPCIPYIGVTLTDLTFIEDGNPNILNDKINFIKRRKLAMLIRDIQTYQQTPYSLQSVPELQERLKAISNIDDEKLYKLSLDFEPRQQKTTNV</sequence>
<organism evidence="7 8">
    <name type="scientific">Naegleria fowleri</name>
    <name type="common">Brain eating amoeba</name>
    <dbReference type="NCBI Taxonomy" id="5763"/>
    <lineage>
        <taxon>Eukaryota</taxon>
        <taxon>Discoba</taxon>
        <taxon>Heterolobosea</taxon>
        <taxon>Tetramitia</taxon>
        <taxon>Eutetramitia</taxon>
        <taxon>Vahlkampfiidae</taxon>
        <taxon>Naegleria</taxon>
    </lineage>
</organism>
<dbReference type="InterPro" id="IPR000651">
    <property type="entry name" value="Ras-like_Gua-exchang_fac_N"/>
</dbReference>
<dbReference type="CDD" id="cd06224">
    <property type="entry name" value="REM"/>
    <property type="match status" value="1"/>
</dbReference>
<dbReference type="SMART" id="SM00147">
    <property type="entry name" value="RasGEF"/>
    <property type="match status" value="1"/>
</dbReference>
<evidence type="ECO:0000259" key="5">
    <source>
        <dbReference type="PROSITE" id="PS50009"/>
    </source>
</evidence>
<feature type="domain" description="Ras-GEF" evidence="5">
    <location>
        <begin position="836"/>
        <end position="1066"/>
    </location>
</feature>
<evidence type="ECO:0008006" key="9">
    <source>
        <dbReference type="Google" id="ProtNLM"/>
    </source>
</evidence>
<feature type="compositionally biased region" description="Basic and acidic residues" evidence="4">
    <location>
        <begin position="186"/>
        <end position="195"/>
    </location>
</feature>
<reference evidence="7 8" key="1">
    <citation type="journal article" date="2019" name="Sci. Rep.">
        <title>Nanopore sequencing improves the draft genome of the human pathogenic amoeba Naegleria fowleri.</title>
        <authorList>
            <person name="Liechti N."/>
            <person name="Schurch N."/>
            <person name="Bruggmann R."/>
            <person name="Wittwer M."/>
        </authorList>
    </citation>
    <scope>NUCLEOTIDE SEQUENCE [LARGE SCALE GENOMIC DNA]</scope>
    <source>
        <strain evidence="7 8">ATCC 30894</strain>
    </source>
</reference>
<evidence type="ECO:0000259" key="6">
    <source>
        <dbReference type="PROSITE" id="PS50212"/>
    </source>
</evidence>
<dbReference type="RefSeq" id="XP_044560051.1">
    <property type="nucleotide sequence ID" value="XM_044708845.1"/>
</dbReference>
<dbReference type="GO" id="GO:0007265">
    <property type="term" value="P:Ras protein signal transduction"/>
    <property type="evidence" value="ECO:0007669"/>
    <property type="project" value="TreeGrafter"/>
</dbReference>
<dbReference type="Pfam" id="PF00618">
    <property type="entry name" value="RasGEF_N"/>
    <property type="match status" value="1"/>
</dbReference>
<dbReference type="CDD" id="cd00155">
    <property type="entry name" value="RasGEF"/>
    <property type="match status" value="1"/>
</dbReference>
<dbReference type="Pfam" id="PF00617">
    <property type="entry name" value="RasGEF"/>
    <property type="match status" value="1"/>
</dbReference>